<evidence type="ECO:0000256" key="1">
    <source>
        <dbReference type="PROSITE-ProRule" id="PRU00266"/>
    </source>
</evidence>
<keyword evidence="3" id="KW-0812">Transmembrane</keyword>
<dbReference type="eggNOG" id="KOG0701">
    <property type="taxonomic scope" value="Eukaryota"/>
</dbReference>
<evidence type="ECO:0000259" key="4">
    <source>
        <dbReference type="PROSITE" id="PS50137"/>
    </source>
</evidence>
<gene>
    <name evidence="7" type="ORF">THAOC_07124</name>
</gene>
<dbReference type="EMBL" id="AGNL01007227">
    <property type="protein sequence ID" value="EJK71435.1"/>
    <property type="molecule type" value="Genomic_DNA"/>
</dbReference>
<dbReference type="GO" id="GO:0003677">
    <property type="term" value="F:DNA binding"/>
    <property type="evidence" value="ECO:0007669"/>
    <property type="project" value="InterPro"/>
</dbReference>
<protein>
    <recommendedName>
        <fullName evidence="9">Helicase ATP-binding domain-containing protein</fullName>
    </recommendedName>
</protein>
<feature type="domain" description="Helicase C-terminal" evidence="6">
    <location>
        <begin position="729"/>
        <end position="912"/>
    </location>
</feature>
<dbReference type="InterPro" id="IPR014001">
    <property type="entry name" value="Helicase_ATP-bd"/>
</dbReference>
<proteinExistence type="predicted"/>
<dbReference type="AlphaFoldDB" id="K0T118"/>
<dbReference type="OrthoDB" id="536576at2759"/>
<evidence type="ECO:0000259" key="6">
    <source>
        <dbReference type="PROSITE" id="PS51194"/>
    </source>
</evidence>
<dbReference type="GO" id="GO:0016787">
    <property type="term" value="F:hydrolase activity"/>
    <property type="evidence" value="ECO:0007669"/>
    <property type="project" value="InterPro"/>
</dbReference>
<reference evidence="7 8" key="1">
    <citation type="journal article" date="2012" name="Genome Biol.">
        <title>Genome and low-iron response of an oceanic diatom adapted to chronic iron limitation.</title>
        <authorList>
            <person name="Lommer M."/>
            <person name="Specht M."/>
            <person name="Roy A.S."/>
            <person name="Kraemer L."/>
            <person name="Andreson R."/>
            <person name="Gutowska M.A."/>
            <person name="Wolf J."/>
            <person name="Bergner S.V."/>
            <person name="Schilhabel M.B."/>
            <person name="Klostermeier U.C."/>
            <person name="Beiko R.G."/>
            <person name="Rosenstiel P."/>
            <person name="Hippler M."/>
            <person name="Laroche J."/>
        </authorList>
    </citation>
    <scope>NUCLEOTIDE SEQUENCE [LARGE SCALE GENOMIC DNA]</scope>
    <source>
        <strain evidence="7 8">CCMP1005</strain>
    </source>
</reference>
<keyword evidence="8" id="KW-1185">Reference proteome</keyword>
<feature type="domain" description="Helicase ATP-binding" evidence="5">
    <location>
        <begin position="434"/>
        <end position="576"/>
    </location>
</feature>
<dbReference type="PROSITE" id="PS51192">
    <property type="entry name" value="HELICASE_ATP_BIND_1"/>
    <property type="match status" value="1"/>
</dbReference>
<dbReference type="PANTHER" id="PTHR36970:SF1">
    <property type="entry name" value="BESTROPHIN HOMOLOG"/>
    <property type="match status" value="1"/>
</dbReference>
<dbReference type="SUPFAM" id="SSF52540">
    <property type="entry name" value="P-loop containing nucleoside triphosphate hydrolases"/>
    <property type="match status" value="1"/>
</dbReference>
<evidence type="ECO:0000256" key="2">
    <source>
        <dbReference type="SAM" id="MobiDB-lite"/>
    </source>
</evidence>
<dbReference type="GO" id="GO:0005524">
    <property type="term" value="F:ATP binding"/>
    <property type="evidence" value="ECO:0007669"/>
    <property type="project" value="InterPro"/>
</dbReference>
<dbReference type="Gene3D" id="3.40.50.300">
    <property type="entry name" value="P-loop containing nucleotide triphosphate hydrolases"/>
    <property type="match status" value="2"/>
</dbReference>
<evidence type="ECO:0000256" key="3">
    <source>
        <dbReference type="SAM" id="Phobius"/>
    </source>
</evidence>
<dbReference type="Proteomes" id="UP000266841">
    <property type="component" value="Unassembled WGS sequence"/>
</dbReference>
<name>K0T118_THAOC</name>
<dbReference type="PANTHER" id="PTHR36970">
    <property type="entry name" value="UNNAMED PRODUCT"/>
    <property type="match status" value="1"/>
</dbReference>
<dbReference type="InterPro" id="IPR027417">
    <property type="entry name" value="P-loop_NTPase"/>
</dbReference>
<dbReference type="InterPro" id="IPR001650">
    <property type="entry name" value="Helicase_C-like"/>
</dbReference>
<dbReference type="Pfam" id="PF04851">
    <property type="entry name" value="ResIII"/>
    <property type="match status" value="1"/>
</dbReference>
<dbReference type="Gene3D" id="3.30.160.20">
    <property type="match status" value="1"/>
</dbReference>
<evidence type="ECO:0000259" key="5">
    <source>
        <dbReference type="PROSITE" id="PS51192"/>
    </source>
</evidence>
<dbReference type="InterPro" id="IPR006935">
    <property type="entry name" value="Helicase/UvrB_N"/>
</dbReference>
<organism evidence="7 8">
    <name type="scientific">Thalassiosira oceanica</name>
    <name type="common">Marine diatom</name>
    <dbReference type="NCBI Taxonomy" id="159749"/>
    <lineage>
        <taxon>Eukaryota</taxon>
        <taxon>Sar</taxon>
        <taxon>Stramenopiles</taxon>
        <taxon>Ochrophyta</taxon>
        <taxon>Bacillariophyta</taxon>
        <taxon>Coscinodiscophyceae</taxon>
        <taxon>Thalassiosirophycidae</taxon>
        <taxon>Thalassiosirales</taxon>
        <taxon>Thalassiosiraceae</taxon>
        <taxon>Thalassiosira</taxon>
    </lineage>
</organism>
<dbReference type="PROSITE" id="PS51194">
    <property type="entry name" value="HELICASE_CTER"/>
    <property type="match status" value="1"/>
</dbReference>
<dbReference type="SMART" id="SM00487">
    <property type="entry name" value="DEXDc"/>
    <property type="match status" value="1"/>
</dbReference>
<keyword evidence="3" id="KW-0472">Membrane</keyword>
<accession>K0T118</accession>
<dbReference type="InterPro" id="IPR014720">
    <property type="entry name" value="dsRBD_dom"/>
</dbReference>
<dbReference type="PROSITE" id="PS50137">
    <property type="entry name" value="DS_RBD"/>
    <property type="match status" value="1"/>
</dbReference>
<comment type="caution">
    <text evidence="7">The sequence shown here is derived from an EMBL/GenBank/DDBJ whole genome shotgun (WGS) entry which is preliminary data.</text>
</comment>
<keyword evidence="1" id="KW-0694">RNA-binding</keyword>
<dbReference type="Pfam" id="PF00271">
    <property type="entry name" value="Helicase_C"/>
    <property type="match status" value="1"/>
</dbReference>
<evidence type="ECO:0000313" key="7">
    <source>
        <dbReference type="EMBL" id="EJK71435.1"/>
    </source>
</evidence>
<sequence length="1002" mass="111629">MDKKEAPMADTTLRRRNGAISTSPYIQSDSRLRSKYLHDRRTENAVFESRAAEISRHNRLVLALWNSWSVLVLYVTALISIESVVGIGLTVAVTLVVYFNVSDDYEHDSSFGWNGNLPTVLLSFAVVTPLSSSITMAFNRRERALQQLATYRSSAYQLYCGHASWDWSEAHKKPGRRGCEEDEGDLAAVRGESGREQEQADEQGGGRNIDFLQHADTTLTHLVHLSDALYKYLSLPTASRARHRATKMGRREAAEVLTTGKQIFCSEIYGNMTMVSQQTEALKYRGMPGNEASRIRQWEEHMSTAIEQLRIIKEYRTLQALRVFGRLFSVLMPPLYATSYVQVALDSGSLALGLVIGIMHSLVLTGLFNCVAELEDPFMSDINLDGIDCREELVVLVHEELLCARRMMFPEAGEFVLKKDCFKGLDVSSDYNRTRSGKTLVAAEIIARLGTPSVFFVPTVPLVGQQATAIGSRLPSLSIGEFHGEKPLPTTFDVLVTTPKAFDIAQTRGSCALSWSNFKVVVFDEVHHVIKDHPYRHLALKLKQSSSSPRVVGLTASLTYAVGEKKINSSVSRLCHELNISRIEHATDKELRNGGYTGGGRGSLAEIRTPSVVTSAHNKGVPEAERKPHLIHRTPLSSVSLKSWGLYANKNKGVHNDFVALEHLYEALRLFIISWEEGDDVTMEYLKMMSVHCHQSEDVVANQRLQTFFNSHSVPQHRLGNMFTVLNEKISQYGHTFRCILFVKQRIVTHVLKHAIESHPYLGSHINARCLYSTKAPASASLSLSKHESADAISDFLSGKANMMIATNVAEEGIDIPAGNYEEMKHFIFKSHYLTTSIAPANVVVYFDKVDHAVSYVQGRGRARQAGSSFVMLDERRDRPVSMLAAQESQQHTIAANFDPGQALPDPEREIQAQKSRERNGYILLQCEVQHAIANLNLYCKKTKVAMNEVASKEGSGWSVKLVYKSVTRTVAANGKGQNKKSAKKQAAYSLLNAIKFSVDRT</sequence>
<feature type="region of interest" description="Disordered" evidence="2">
    <location>
        <begin position="189"/>
        <end position="208"/>
    </location>
</feature>
<dbReference type="GO" id="GO:0003723">
    <property type="term" value="F:RNA binding"/>
    <property type="evidence" value="ECO:0007669"/>
    <property type="project" value="UniProtKB-UniRule"/>
</dbReference>
<evidence type="ECO:0000313" key="8">
    <source>
        <dbReference type="Proteomes" id="UP000266841"/>
    </source>
</evidence>
<feature type="domain" description="DRBM" evidence="4">
    <location>
        <begin position="969"/>
        <end position="997"/>
    </location>
</feature>
<keyword evidence="3" id="KW-1133">Transmembrane helix</keyword>
<feature type="transmembrane region" description="Helical" evidence="3">
    <location>
        <begin position="119"/>
        <end position="138"/>
    </location>
</feature>
<evidence type="ECO:0008006" key="9">
    <source>
        <dbReference type="Google" id="ProtNLM"/>
    </source>
</evidence>
<feature type="transmembrane region" description="Helical" evidence="3">
    <location>
        <begin position="71"/>
        <end position="99"/>
    </location>
</feature>